<dbReference type="PANTHER" id="PTHR47791">
    <property type="entry name" value="MEIOTICALLY UP-REGULATED GENE 191 PROTEIN"/>
    <property type="match status" value="1"/>
</dbReference>
<reference evidence="1" key="1">
    <citation type="submission" date="2022-10" db="EMBL/GenBank/DDBJ databases">
        <title>Culturing micro-colonial fungi from biological soil crusts in the Mojave desert and describing Neophaeococcomyces mojavensis, and introducing the new genera and species Taxawa tesnikishii.</title>
        <authorList>
            <person name="Kurbessoian T."/>
            <person name="Stajich J.E."/>
        </authorList>
    </citation>
    <scope>NUCLEOTIDE SEQUENCE</scope>
    <source>
        <strain evidence="1">TK_41</strain>
    </source>
</reference>
<dbReference type="EMBL" id="JAPDRK010000032">
    <property type="protein sequence ID" value="KAJ9601889.1"/>
    <property type="molecule type" value="Genomic_DNA"/>
</dbReference>
<name>A0AA38TYT3_9EURO</name>
<sequence length="433" mass="49833">MRDFAQSYWKKGNWKGASSWTGDNASRLMINYVTFLQQSEDRGEVDDIFGKVVSRSLNRWTILQYLTQGYDDFGWTTFCLLDLLHYTYQYENRYPESYIVDRLPLLRRRFAFRAAFLHDIMQDSWSLEFCGGGAEWKIRGRKLSLWPSVDLGGVYKNSITNHLYSANNAQIFNASLERPRPAEITEVSLYYIRWFWKLIRPGLGWPRSTVRPFDFADTDLIRRARQGLDWMAGAQLLTNDSLYMDGQRLRFVQNDPTKRLELTCDATVHGLFTYNQVAGIRARRHLSRASGDTTSIKLGHQEIENLIRATYSGRLGSHGILEDACDRFGNCTQDMQVFKGLPPLDIKNFCEPVDWLDKDFQAEHLKNCTKYRSWVEVNAKAALATVDGSGRFGGYWGSDSLSNSSLKQTRSIETQVAGLAILLTSSWFSQNFH</sequence>
<accession>A0AA38TYT3</accession>
<gene>
    <name evidence="1" type="ORF">H2200_013604</name>
</gene>
<evidence type="ECO:0000313" key="1">
    <source>
        <dbReference type="EMBL" id="KAJ9601889.1"/>
    </source>
</evidence>
<protein>
    <submittedName>
        <fullName evidence="1">Uncharacterized protein</fullName>
    </submittedName>
</protein>
<dbReference type="Proteomes" id="UP001172673">
    <property type="component" value="Unassembled WGS sequence"/>
</dbReference>
<organism evidence="1 2">
    <name type="scientific">Cladophialophora chaetospira</name>
    <dbReference type="NCBI Taxonomy" id="386627"/>
    <lineage>
        <taxon>Eukaryota</taxon>
        <taxon>Fungi</taxon>
        <taxon>Dikarya</taxon>
        <taxon>Ascomycota</taxon>
        <taxon>Pezizomycotina</taxon>
        <taxon>Eurotiomycetes</taxon>
        <taxon>Chaetothyriomycetidae</taxon>
        <taxon>Chaetothyriales</taxon>
        <taxon>Herpotrichiellaceae</taxon>
        <taxon>Cladophialophora</taxon>
    </lineage>
</organism>
<dbReference type="Gene3D" id="1.50.10.20">
    <property type="match status" value="1"/>
</dbReference>
<dbReference type="AlphaFoldDB" id="A0AA38TYT3"/>
<dbReference type="PANTHER" id="PTHR47791:SF2">
    <property type="entry name" value="ENDO MANNANASE, GH76 FAMILY (EUROFUNG)"/>
    <property type="match status" value="1"/>
</dbReference>
<comment type="caution">
    <text evidence="1">The sequence shown here is derived from an EMBL/GenBank/DDBJ whole genome shotgun (WGS) entry which is preliminary data.</text>
</comment>
<keyword evidence="2" id="KW-1185">Reference proteome</keyword>
<dbReference type="InterPro" id="IPR053169">
    <property type="entry name" value="MUG_Protein"/>
</dbReference>
<evidence type="ECO:0000313" key="2">
    <source>
        <dbReference type="Proteomes" id="UP001172673"/>
    </source>
</evidence>
<proteinExistence type="predicted"/>